<evidence type="ECO:0000256" key="1">
    <source>
        <dbReference type="ARBA" id="ARBA00006525"/>
    </source>
</evidence>
<dbReference type="PANTHER" id="PTHR43022:SF1">
    <property type="entry name" value="PROTEIN SMF"/>
    <property type="match status" value="1"/>
</dbReference>
<dbReference type="Pfam" id="PF02481">
    <property type="entry name" value="DNA_processg_A"/>
    <property type="match status" value="1"/>
</dbReference>
<reference evidence="4" key="1">
    <citation type="submission" date="2017-06" db="EMBL/GenBank/DDBJ databases">
        <title>FDA dAtabase for Regulatory Grade micrObial Sequences (FDA-ARGOS): Supporting development and validation of Infectious Disease Dx tests.</title>
        <authorList>
            <person name="Minogue T."/>
            <person name="Wolcott M."/>
            <person name="Wasieloski L."/>
            <person name="Aguilar W."/>
            <person name="Moore D."/>
            <person name="Tallon L."/>
            <person name="Sadzewicz L."/>
            <person name="Sengamalay N."/>
            <person name="Ott S."/>
            <person name="Godinez A."/>
            <person name="Nagaraj S."/>
            <person name="Nadendla S."/>
            <person name="Geyer C."/>
            <person name="Sichtig H."/>
        </authorList>
    </citation>
    <scope>NUCLEOTIDE SEQUENCE [LARGE SCALE GENOMIC DNA]</scope>
    <source>
        <strain evidence="4">FDAARGOS_289</strain>
    </source>
</reference>
<sequence>MARHGQHVTNEFDALTPQDRAYPAFMRNLFDDLVPPDLWYQGNLELLAQKSVGFCGSRKATESGLDVTKDCAIFLSERNVTVTSGYASGVDITAHKEALKSGGSTIIVLPEGANGFRIKREIRDFWDWSRVLVLSYFQPHHVWRADRAMDRNRAIVSISDAIVVIEAGETGGTLNAGRVALKANKPLFVATFADMSGDRGGNRMLLEAGGRPLMRSRSTGRTQINPLLTELGCDIEPTRAN</sequence>
<dbReference type="SUPFAM" id="SSF102405">
    <property type="entry name" value="MCP/YpsA-like"/>
    <property type="match status" value="1"/>
</dbReference>
<dbReference type="EMBL" id="CP022048">
    <property type="protein sequence ID" value="ASE38757.1"/>
    <property type="molecule type" value="Genomic_DNA"/>
</dbReference>
<dbReference type="Gene3D" id="3.40.50.450">
    <property type="match status" value="1"/>
</dbReference>
<comment type="similarity">
    <text evidence="1">Belongs to the DprA/Smf family.</text>
</comment>
<dbReference type="GO" id="GO:0003677">
    <property type="term" value="F:DNA binding"/>
    <property type="evidence" value="ECO:0007669"/>
    <property type="project" value="UniProtKB-KW"/>
</dbReference>
<dbReference type="InterPro" id="IPR057666">
    <property type="entry name" value="DrpA_SLOG"/>
</dbReference>
<organism evidence="3 4">
    <name type="scientific">Brevundimonas vesicularis</name>
    <name type="common">Pseudomonas vesicularis</name>
    <dbReference type="NCBI Taxonomy" id="41276"/>
    <lineage>
        <taxon>Bacteria</taxon>
        <taxon>Pseudomonadati</taxon>
        <taxon>Pseudomonadota</taxon>
        <taxon>Alphaproteobacteria</taxon>
        <taxon>Caulobacterales</taxon>
        <taxon>Caulobacteraceae</taxon>
        <taxon>Brevundimonas</taxon>
    </lineage>
</organism>
<protein>
    <submittedName>
        <fullName evidence="3">DNA-binding protein</fullName>
    </submittedName>
</protein>
<dbReference type="InterPro" id="IPR003488">
    <property type="entry name" value="DprA"/>
</dbReference>
<evidence type="ECO:0000313" key="3">
    <source>
        <dbReference type="EMBL" id="ASE38757.1"/>
    </source>
</evidence>
<dbReference type="PANTHER" id="PTHR43022">
    <property type="entry name" value="PROTEIN SMF"/>
    <property type="match status" value="1"/>
</dbReference>
<keyword evidence="3" id="KW-0238">DNA-binding</keyword>
<evidence type="ECO:0000313" key="4">
    <source>
        <dbReference type="Proteomes" id="UP000197050"/>
    </source>
</evidence>
<accession>A0A1Z3U641</accession>
<name>A0A1Z3U641_BREVE</name>
<evidence type="ECO:0000259" key="2">
    <source>
        <dbReference type="Pfam" id="PF02481"/>
    </source>
</evidence>
<dbReference type="Proteomes" id="UP000197050">
    <property type="component" value="Chromosome"/>
</dbReference>
<feature type="domain" description="Smf/DprA SLOG" evidence="2">
    <location>
        <begin position="15"/>
        <end position="209"/>
    </location>
</feature>
<dbReference type="AlphaFoldDB" id="A0A1Z3U641"/>
<gene>
    <name evidence="3" type="ORF">CEP68_04180</name>
</gene>
<proteinExistence type="inferred from homology"/>
<dbReference type="GO" id="GO:0009294">
    <property type="term" value="P:DNA-mediated transformation"/>
    <property type="evidence" value="ECO:0007669"/>
    <property type="project" value="InterPro"/>
</dbReference>
<dbReference type="KEGG" id="bvc:CEP68_04180"/>